<organism evidence="2 3">
    <name type="scientific">Steinernema glaseri</name>
    <dbReference type="NCBI Taxonomy" id="37863"/>
    <lineage>
        <taxon>Eukaryota</taxon>
        <taxon>Metazoa</taxon>
        <taxon>Ecdysozoa</taxon>
        <taxon>Nematoda</taxon>
        <taxon>Chromadorea</taxon>
        <taxon>Rhabditida</taxon>
        <taxon>Tylenchina</taxon>
        <taxon>Panagrolaimomorpha</taxon>
        <taxon>Strongyloidoidea</taxon>
        <taxon>Steinernematidae</taxon>
        <taxon>Steinernema</taxon>
    </lineage>
</organism>
<dbReference type="AlphaFoldDB" id="A0A1I7YIA9"/>
<name>A0A1I7YIA9_9BILA</name>
<keyword evidence="1" id="KW-0175">Coiled coil</keyword>
<feature type="coiled-coil region" evidence="1">
    <location>
        <begin position="137"/>
        <end position="238"/>
    </location>
</feature>
<keyword evidence="2" id="KW-1185">Reference proteome</keyword>
<feature type="coiled-coil region" evidence="1">
    <location>
        <begin position="11"/>
        <end position="51"/>
    </location>
</feature>
<proteinExistence type="predicted"/>
<dbReference type="WBParaSite" id="L893_g16399.t1">
    <property type="protein sequence ID" value="L893_g16399.t1"/>
    <property type="gene ID" value="L893_g16399"/>
</dbReference>
<dbReference type="Proteomes" id="UP000095287">
    <property type="component" value="Unplaced"/>
</dbReference>
<reference evidence="3" key="1">
    <citation type="submission" date="2016-11" db="UniProtKB">
        <authorList>
            <consortium name="WormBaseParasite"/>
        </authorList>
    </citation>
    <scope>IDENTIFICATION</scope>
</reference>
<sequence length="273" mass="31555">MELEEENESMRSKLEMTLQSMERDEDALMAKQTMEEEVRMLLAEVEEINQILATQIQHEQEFRKKLTLYADNLHIAEVGKDADLKQIHEMEEALQMSAADTSSELAAKDLEISNLRDNLQDLKVIAALESTETASKISDLEKAIFAAEDEAQAQAAEKNSLEEQLKKMTIENAAIMRENVQLDLQISELDEQLENTEALRTQEREARNCEREQSERQQAQLAQKVQEMDNEIETLREELAKKEVPEGYMKKPQNAIEMLQFIKEYQNYLKQGM</sequence>
<evidence type="ECO:0000313" key="3">
    <source>
        <dbReference type="WBParaSite" id="L893_g16399.t1"/>
    </source>
</evidence>
<evidence type="ECO:0000256" key="1">
    <source>
        <dbReference type="SAM" id="Coils"/>
    </source>
</evidence>
<accession>A0A1I7YIA9</accession>
<evidence type="ECO:0000313" key="2">
    <source>
        <dbReference type="Proteomes" id="UP000095287"/>
    </source>
</evidence>
<protein>
    <submittedName>
        <fullName evidence="3">Dynactin domain-containing protein</fullName>
    </submittedName>
</protein>